<keyword evidence="5 6" id="KW-0408">Iron</keyword>
<feature type="repeat" description="ANK" evidence="7">
    <location>
        <begin position="1166"/>
        <end position="1190"/>
    </location>
</feature>
<evidence type="ECO:0000256" key="8">
    <source>
        <dbReference type="SAM" id="MobiDB-lite"/>
    </source>
</evidence>
<dbReference type="SUPFAM" id="SSF48113">
    <property type="entry name" value="Heme-dependent peroxidases"/>
    <property type="match status" value="1"/>
</dbReference>
<feature type="region of interest" description="Disordered" evidence="8">
    <location>
        <begin position="1"/>
        <end position="40"/>
    </location>
</feature>
<evidence type="ECO:0000256" key="3">
    <source>
        <dbReference type="ARBA" id="ARBA00022964"/>
    </source>
</evidence>
<dbReference type="Gene3D" id="1.10.640.10">
    <property type="entry name" value="Haem peroxidase domain superfamily, animal type"/>
    <property type="match status" value="1"/>
</dbReference>
<dbReference type="GO" id="GO:0016705">
    <property type="term" value="F:oxidoreductase activity, acting on paired donors, with incorporation or reduction of molecular oxygen"/>
    <property type="evidence" value="ECO:0007669"/>
    <property type="project" value="InterPro"/>
</dbReference>
<dbReference type="GO" id="GO:0006631">
    <property type="term" value="P:fatty acid metabolic process"/>
    <property type="evidence" value="ECO:0007669"/>
    <property type="project" value="UniProtKB-ARBA"/>
</dbReference>
<dbReference type="Gene3D" id="1.25.40.20">
    <property type="entry name" value="Ankyrin repeat-containing domain"/>
    <property type="match status" value="1"/>
</dbReference>
<feature type="repeat" description="ANK" evidence="7">
    <location>
        <begin position="1201"/>
        <end position="1226"/>
    </location>
</feature>
<dbReference type="VEuPathDB" id="FungiDB:SPSK_03862"/>
<dbReference type="PROSITE" id="PS50088">
    <property type="entry name" value="ANK_REPEAT"/>
    <property type="match status" value="3"/>
</dbReference>
<evidence type="ECO:0000256" key="1">
    <source>
        <dbReference type="ARBA" id="ARBA00011881"/>
    </source>
</evidence>
<protein>
    <submittedName>
        <fullName evidence="9">Prostaglandin-endoperoxide synthase 1</fullName>
    </submittedName>
</protein>
<gene>
    <name evidence="9" type="ORF">SPSK_03862</name>
</gene>
<dbReference type="CDD" id="cd09817">
    <property type="entry name" value="linoleate_diol_synthase_like"/>
    <property type="match status" value="1"/>
</dbReference>
<dbReference type="GO" id="GO:0020037">
    <property type="term" value="F:heme binding"/>
    <property type="evidence" value="ECO:0007669"/>
    <property type="project" value="InterPro"/>
</dbReference>
<dbReference type="GO" id="GO:0004601">
    <property type="term" value="F:peroxidase activity"/>
    <property type="evidence" value="ECO:0007669"/>
    <property type="project" value="InterPro"/>
</dbReference>
<evidence type="ECO:0000256" key="6">
    <source>
        <dbReference type="PIRSR" id="PIRSR619791-2"/>
    </source>
</evidence>
<dbReference type="Pfam" id="PF03098">
    <property type="entry name" value="An_peroxidase"/>
    <property type="match status" value="2"/>
</dbReference>
<dbReference type="InterPro" id="IPR037120">
    <property type="entry name" value="Haem_peroxidase_sf_animal"/>
</dbReference>
<dbReference type="InterPro" id="IPR019791">
    <property type="entry name" value="Haem_peroxidase_animal"/>
</dbReference>
<organism evidence="9 10">
    <name type="scientific">Sporothrix schenckii 1099-18</name>
    <dbReference type="NCBI Taxonomy" id="1397361"/>
    <lineage>
        <taxon>Eukaryota</taxon>
        <taxon>Fungi</taxon>
        <taxon>Dikarya</taxon>
        <taxon>Ascomycota</taxon>
        <taxon>Pezizomycotina</taxon>
        <taxon>Sordariomycetes</taxon>
        <taxon>Sordariomycetidae</taxon>
        <taxon>Ophiostomatales</taxon>
        <taxon>Ophiostomataceae</taxon>
        <taxon>Sporothrix</taxon>
    </lineage>
</organism>
<dbReference type="RefSeq" id="XP_016586303.1">
    <property type="nucleotide sequence ID" value="XM_016730677.1"/>
</dbReference>
<keyword evidence="7" id="KW-0040">ANK repeat</keyword>
<dbReference type="Pfam" id="PF00067">
    <property type="entry name" value="p450"/>
    <property type="match status" value="1"/>
</dbReference>
<dbReference type="OrthoDB" id="823504at2759"/>
<evidence type="ECO:0000256" key="4">
    <source>
        <dbReference type="ARBA" id="ARBA00023002"/>
    </source>
</evidence>
<dbReference type="InterPro" id="IPR002110">
    <property type="entry name" value="Ankyrin_rpt"/>
</dbReference>
<dbReference type="PROSITE" id="PS50297">
    <property type="entry name" value="ANK_REP_REGION"/>
    <property type="match status" value="3"/>
</dbReference>
<keyword evidence="2 6" id="KW-0479">Metal-binding</keyword>
<name>A0A0F2M1P2_SPOSC</name>
<dbReference type="PRINTS" id="PR00457">
    <property type="entry name" value="ANPEROXIDASE"/>
</dbReference>
<keyword evidence="3" id="KW-0223">Dioxygenase</keyword>
<dbReference type="InterPro" id="IPR034812">
    <property type="entry name" value="Ppo-like_N"/>
</dbReference>
<feature type="compositionally biased region" description="Low complexity" evidence="8">
    <location>
        <begin position="21"/>
        <end position="30"/>
    </location>
</feature>
<dbReference type="GO" id="GO:0006979">
    <property type="term" value="P:response to oxidative stress"/>
    <property type="evidence" value="ECO:0007669"/>
    <property type="project" value="InterPro"/>
</dbReference>
<dbReference type="InterPro" id="IPR036396">
    <property type="entry name" value="Cyt_P450_sf"/>
</dbReference>
<dbReference type="Gene3D" id="1.10.630.10">
    <property type="entry name" value="Cytochrome P450"/>
    <property type="match status" value="1"/>
</dbReference>
<sequence>MSDNLAGDKPQASTNIHGRDSASSGSGSAGPDKVVISGTITNRPPLVKNFKKPSSPGALAKLSGLRAASKRPLPTETGNGTYIVAKTQTGLREDLKHLTWANVKTVLDLAKSKKKGGPVDDRTMLMERVIQLVAGLPTQSRKRELLTSNFITELWESLEHPPALFVGDKFQYRMADGSYNNIHNPTLGAAGTTYARTVHSTVTSPAALPDPGMVFDSVMRRREGKYKNHPNNVSSVLWYWATIIIHDLFWTDHTDPNKSKTSSYLDLSPLYGSNQQMQDTIRTFRDGRLKPDAYADKRLLGMPPGVSVLLIMFNRFHNYVAENLAAINEGNRFPRPAGSPDDEGLEECAKAAWAKYDNDLFQTARLVTSGLYINITLVDYVRNIVNLNRADTTFTLDPRLDTEINSGTTLQSERGTGNVVSAEFNLCYRWHSCISAKDEKWIEDFYHDIFGKPAAEATMMDLMGGFVKFDRSIPDDPGARTFGGFTRGADGRFDDDELVDCMNDAVEDVAGAFGANNVPPAMRCVEVLGMLQSRKWNLAGLNEFRKHFGLKPYEKFEDINPDPEVADSLRHLYQHPDFVELYPGIVAEAAKDPLVPGVGIAPTYTISRVVLSDAVVLVRGDRHYTVDYGPKQLTNWGHKEVSYDLNVNHGCVFYKLFIRAFPNHYKQNSVYAHYPMVVPAENLAILKSLKRDHLFDFARPTPIPQRINITSYGGAQQVLEKQDTFKVTWNEGLGFLMGEPGNRFMLSGDTPLHARQRQCMGALLYHNAWKADVKAFYASTVKALLDEKSYVLAGKRQVDIIHDVGNIVHTHFAARVFNLPLKTAANPKGVYSEQELYMVLALIFVTIFFDIDPVKSFPLRQATKEVCTQLGSLIESNVKLALGLGMRAMFSGPAPNKKAQDSLAAYGINMTKGLHKSGLDTKEIAWSQILPTAGAMVPNQAEVFAQAVDFFLTAAGSVHIPDIHRIANEPESPENDALLLGYAMEGIRLAGTFGSYRKAAVADVIKEDDGREVPVKVGDRVFVSFVSAARDPVHFPDPDTVNPRRPLDKYIHYGAGPHACLGRDISQVAIVELFRALFRHKNVRRVPGPQGELKKVPRPGGFFVYMMDDWSAYFPFPTTMKIMWDEIEPAIRVRRAIHANDQLLVRRILASHPHLLHNPDTSDAGLSNSNLHLAASLGHLHICQLLIERGHEKDGPALNENHETALMLAARAGHIEVVHYFCQAGAAWILGVDVHGRDAIMEASRGGHDTVVQILLTYIPSGPEDAVRRADNEGNTALHFASSNGHLLVLRTLLAAGADADHKNIWCWTPVAYSASVQAEVYLKNLINQTKAAIGQPPIHAPTQTQASPRKGRLGAPDMFRRGQLGAMASGLRLVREDSHEKARQR</sequence>
<dbReference type="PANTHER" id="PTHR11903">
    <property type="entry name" value="PROSTAGLANDIN G/H SYNTHASE"/>
    <property type="match status" value="1"/>
</dbReference>
<dbReference type="CDD" id="cd20612">
    <property type="entry name" value="CYP_LDS-like_C"/>
    <property type="match status" value="1"/>
</dbReference>
<dbReference type="SMART" id="SM00248">
    <property type="entry name" value="ANK"/>
    <property type="match status" value="4"/>
</dbReference>
<keyword evidence="6" id="KW-0349">Heme</keyword>
<keyword evidence="4" id="KW-0560">Oxidoreductase</keyword>
<evidence type="ECO:0000313" key="9">
    <source>
        <dbReference type="EMBL" id="KJR83627.1"/>
    </source>
</evidence>
<evidence type="ECO:0000256" key="2">
    <source>
        <dbReference type="ARBA" id="ARBA00022723"/>
    </source>
</evidence>
<reference evidence="9 10" key="1">
    <citation type="journal article" date="2014" name="BMC Genomics">
        <title>Comparative genomics of the major fungal agents of human and animal Sporotrichosis: Sporothrix schenckii and Sporothrix brasiliensis.</title>
        <authorList>
            <person name="Teixeira M.M."/>
            <person name="de Almeida L.G."/>
            <person name="Kubitschek-Barreira P."/>
            <person name="Alves F.L."/>
            <person name="Kioshima E.S."/>
            <person name="Abadio A.K."/>
            <person name="Fernandes L."/>
            <person name="Derengowski L.S."/>
            <person name="Ferreira K.S."/>
            <person name="Souza R.C."/>
            <person name="Ruiz J.C."/>
            <person name="de Andrade N.C."/>
            <person name="Paes H.C."/>
            <person name="Nicola A.M."/>
            <person name="Albuquerque P."/>
            <person name="Gerber A.L."/>
            <person name="Martins V.P."/>
            <person name="Peconick L.D."/>
            <person name="Neto A.V."/>
            <person name="Chaucanez C.B."/>
            <person name="Silva P.A."/>
            <person name="Cunha O.L."/>
            <person name="de Oliveira F.F."/>
            <person name="dos Santos T.C."/>
            <person name="Barros A.L."/>
            <person name="Soares M.A."/>
            <person name="de Oliveira L.M."/>
            <person name="Marini M.M."/>
            <person name="Villalobos-Duno H."/>
            <person name="Cunha M.M."/>
            <person name="de Hoog S."/>
            <person name="da Silveira J.F."/>
            <person name="Henrissat B."/>
            <person name="Nino-Vega G.A."/>
            <person name="Cisalpino P.S."/>
            <person name="Mora-Montes H.M."/>
            <person name="Almeida S.R."/>
            <person name="Stajich J.E."/>
            <person name="Lopes-Bezerra L.M."/>
            <person name="Vasconcelos A.T."/>
            <person name="Felipe M.S."/>
        </authorList>
    </citation>
    <scope>NUCLEOTIDE SEQUENCE [LARGE SCALE GENOMIC DNA]</scope>
    <source>
        <strain evidence="9 10">1099-18</strain>
    </source>
</reference>
<dbReference type="InterPro" id="IPR050783">
    <property type="entry name" value="Oxylipin_biosynth_metab"/>
</dbReference>
<comment type="caution">
    <text evidence="9">The sequence shown here is derived from an EMBL/GenBank/DDBJ whole genome shotgun (WGS) entry which is preliminary data.</text>
</comment>
<dbReference type="InterPro" id="IPR001128">
    <property type="entry name" value="Cyt_P450"/>
</dbReference>
<evidence type="ECO:0000256" key="5">
    <source>
        <dbReference type="ARBA" id="ARBA00023004"/>
    </source>
</evidence>
<dbReference type="InterPro" id="IPR010255">
    <property type="entry name" value="Haem_peroxidase_sf"/>
</dbReference>
<dbReference type="PROSITE" id="PS50292">
    <property type="entry name" value="PEROXIDASE_3"/>
    <property type="match status" value="1"/>
</dbReference>
<dbReference type="KEGG" id="ssck:SPSK_03862"/>
<dbReference type="SUPFAM" id="SSF48264">
    <property type="entry name" value="Cytochrome P450"/>
    <property type="match status" value="1"/>
</dbReference>
<dbReference type="PANTHER" id="PTHR11903:SF13">
    <property type="entry name" value="LINOLEATE 10R-LIPOXYGENASE"/>
    <property type="match status" value="1"/>
</dbReference>
<dbReference type="InterPro" id="IPR036770">
    <property type="entry name" value="Ankyrin_rpt-contain_sf"/>
</dbReference>
<evidence type="ECO:0000313" key="10">
    <source>
        <dbReference type="Proteomes" id="UP000033710"/>
    </source>
</evidence>
<comment type="subunit">
    <text evidence="1">Homotetramer.</text>
</comment>
<accession>A0A0F2M1P2</accession>
<dbReference type="Pfam" id="PF12796">
    <property type="entry name" value="Ank_2"/>
    <property type="match status" value="2"/>
</dbReference>
<dbReference type="GeneID" id="27665954"/>
<evidence type="ECO:0000256" key="7">
    <source>
        <dbReference type="PROSITE-ProRule" id="PRU00023"/>
    </source>
</evidence>
<feature type="region of interest" description="Disordered" evidence="8">
    <location>
        <begin position="1335"/>
        <end position="1358"/>
    </location>
</feature>
<proteinExistence type="predicted"/>
<feature type="repeat" description="ANK" evidence="7">
    <location>
        <begin position="1273"/>
        <end position="1305"/>
    </location>
</feature>
<dbReference type="GO" id="GO:0004497">
    <property type="term" value="F:monooxygenase activity"/>
    <property type="evidence" value="ECO:0007669"/>
    <property type="project" value="InterPro"/>
</dbReference>
<dbReference type="Proteomes" id="UP000033710">
    <property type="component" value="Unassembled WGS sequence"/>
</dbReference>
<reference evidence="9 10" key="2">
    <citation type="journal article" date="2015" name="Eukaryot. Cell">
        <title>Asexual propagation of a virulent clone complex in a human and feline outbreak of sporotrichosis.</title>
        <authorList>
            <person name="Teixeira Mde M."/>
            <person name="Rodrigues A.M."/>
            <person name="Tsui C.K."/>
            <person name="de Almeida L.G."/>
            <person name="Van Diepeningen A.D."/>
            <person name="van den Ende B.G."/>
            <person name="Fernandes G.F."/>
            <person name="Kano R."/>
            <person name="Hamelin R.C."/>
            <person name="Lopes-Bezerra L.M."/>
            <person name="Vasconcelos A.T."/>
            <person name="de Hoog S."/>
            <person name="de Camargo Z.P."/>
            <person name="Felipe M.S."/>
        </authorList>
    </citation>
    <scope>NUCLEOTIDE SEQUENCE [LARGE SCALE GENOMIC DNA]</scope>
    <source>
        <strain evidence="9 10">1099-18</strain>
    </source>
</reference>
<feature type="binding site" description="axial binding residue" evidence="6">
    <location>
        <position position="431"/>
    </location>
    <ligand>
        <name>heme b</name>
        <dbReference type="ChEBI" id="CHEBI:60344"/>
    </ligand>
    <ligandPart>
        <name>Fe</name>
        <dbReference type="ChEBI" id="CHEBI:18248"/>
    </ligandPart>
</feature>
<dbReference type="GO" id="GO:0005506">
    <property type="term" value="F:iron ion binding"/>
    <property type="evidence" value="ECO:0007669"/>
    <property type="project" value="InterPro"/>
</dbReference>
<dbReference type="EMBL" id="AXCR01000010">
    <property type="protein sequence ID" value="KJR83627.1"/>
    <property type="molecule type" value="Genomic_DNA"/>
</dbReference>
<dbReference type="SUPFAM" id="SSF48403">
    <property type="entry name" value="Ankyrin repeat"/>
    <property type="match status" value="1"/>
</dbReference>
<dbReference type="GO" id="GO:0051213">
    <property type="term" value="F:dioxygenase activity"/>
    <property type="evidence" value="ECO:0007669"/>
    <property type="project" value="UniProtKB-KW"/>
</dbReference>